<feature type="compositionally biased region" description="Low complexity" evidence="13">
    <location>
        <begin position="1108"/>
        <end position="1121"/>
    </location>
</feature>
<evidence type="ECO:0000256" key="14">
    <source>
        <dbReference type="SAM" id="Phobius"/>
    </source>
</evidence>
<dbReference type="InterPro" id="IPR001841">
    <property type="entry name" value="Znf_RING"/>
</dbReference>
<accession>A0AAD9W022</accession>
<name>A0AAD9W022_PHOAM</name>
<keyword evidence="5" id="KW-0862">Zinc</keyword>
<keyword evidence="3" id="KW-0479">Metal-binding</keyword>
<dbReference type="Pfam" id="PF00076">
    <property type="entry name" value="RRM_1"/>
    <property type="match status" value="1"/>
</dbReference>
<dbReference type="GO" id="GO:0003723">
    <property type="term" value="F:RNA binding"/>
    <property type="evidence" value="ECO:0007669"/>
    <property type="project" value="UniProtKB-UniRule"/>
</dbReference>
<keyword evidence="6 12" id="KW-0694">RNA-binding</keyword>
<evidence type="ECO:0000256" key="5">
    <source>
        <dbReference type="ARBA" id="ARBA00022833"/>
    </source>
</evidence>
<protein>
    <recommendedName>
        <fullName evidence="19">General negative regulator of transcription subunit 4</fullName>
    </recommendedName>
</protein>
<feature type="compositionally biased region" description="Polar residues" evidence="13">
    <location>
        <begin position="239"/>
        <end position="252"/>
    </location>
</feature>
<feature type="domain" description="RING-type" evidence="15">
    <location>
        <begin position="15"/>
        <end position="58"/>
    </location>
</feature>
<feature type="transmembrane region" description="Helical" evidence="14">
    <location>
        <begin position="1685"/>
        <end position="1704"/>
    </location>
</feature>
<dbReference type="InterPro" id="IPR000504">
    <property type="entry name" value="RRM_dom"/>
</dbReference>
<feature type="region of interest" description="Disordered" evidence="13">
    <location>
        <begin position="708"/>
        <end position="731"/>
    </location>
</feature>
<evidence type="ECO:0000259" key="16">
    <source>
        <dbReference type="PROSITE" id="PS50102"/>
    </source>
</evidence>
<dbReference type="EMBL" id="JAUJFL010000007">
    <property type="protein sequence ID" value="KAK2599524.1"/>
    <property type="molecule type" value="Genomic_DNA"/>
</dbReference>
<feature type="region of interest" description="Disordered" evidence="13">
    <location>
        <begin position="80"/>
        <end position="105"/>
    </location>
</feature>
<feature type="region of interest" description="Disordered" evidence="13">
    <location>
        <begin position="238"/>
        <end position="386"/>
    </location>
</feature>
<feature type="region of interest" description="Disordered" evidence="13">
    <location>
        <begin position="594"/>
        <end position="630"/>
    </location>
</feature>
<proteinExistence type="predicted"/>
<keyword evidence="14" id="KW-0812">Transmembrane</keyword>
<feature type="compositionally biased region" description="Basic and acidic residues" evidence="13">
    <location>
        <begin position="416"/>
        <end position="439"/>
    </location>
</feature>
<feature type="compositionally biased region" description="Basic residues" evidence="13">
    <location>
        <begin position="709"/>
        <end position="720"/>
    </location>
</feature>
<comment type="subcellular location">
    <subcellularLocation>
        <location evidence="1">Nucleus</location>
    </subcellularLocation>
</comment>
<gene>
    <name evidence="17" type="ORF">N8I77_011275</name>
</gene>
<feature type="domain" description="RRM" evidence="16">
    <location>
        <begin position="121"/>
        <end position="207"/>
    </location>
</feature>
<dbReference type="GO" id="GO:0010557">
    <property type="term" value="P:positive regulation of macromolecule biosynthetic process"/>
    <property type="evidence" value="ECO:0007669"/>
    <property type="project" value="UniProtKB-ARBA"/>
</dbReference>
<feature type="compositionally biased region" description="Low complexity" evidence="13">
    <location>
        <begin position="599"/>
        <end position="611"/>
    </location>
</feature>
<evidence type="ECO:0000256" key="11">
    <source>
        <dbReference type="PROSITE-ProRule" id="PRU00175"/>
    </source>
</evidence>
<dbReference type="Proteomes" id="UP001265746">
    <property type="component" value="Unassembled WGS sequence"/>
</dbReference>
<feature type="compositionally biased region" description="Polar residues" evidence="13">
    <location>
        <begin position="1252"/>
        <end position="1262"/>
    </location>
</feature>
<feature type="compositionally biased region" description="Low complexity" evidence="13">
    <location>
        <begin position="1474"/>
        <end position="1483"/>
    </location>
</feature>
<evidence type="ECO:0000313" key="17">
    <source>
        <dbReference type="EMBL" id="KAK2599524.1"/>
    </source>
</evidence>
<dbReference type="Pfam" id="PF14570">
    <property type="entry name" value="zf-RING_4"/>
    <property type="match status" value="1"/>
</dbReference>
<feature type="compositionally biased region" description="Low complexity" evidence="13">
    <location>
        <begin position="343"/>
        <end position="366"/>
    </location>
</feature>
<keyword evidence="4 11" id="KW-0863">Zinc-finger</keyword>
<evidence type="ECO:0000256" key="6">
    <source>
        <dbReference type="ARBA" id="ARBA00022884"/>
    </source>
</evidence>
<dbReference type="GO" id="GO:0016567">
    <property type="term" value="P:protein ubiquitination"/>
    <property type="evidence" value="ECO:0007669"/>
    <property type="project" value="TreeGrafter"/>
</dbReference>
<evidence type="ECO:0000256" key="1">
    <source>
        <dbReference type="ARBA" id="ARBA00004123"/>
    </source>
</evidence>
<dbReference type="PROSITE" id="PS50102">
    <property type="entry name" value="RRM"/>
    <property type="match status" value="1"/>
</dbReference>
<feature type="compositionally biased region" description="Basic and acidic residues" evidence="13">
    <location>
        <begin position="467"/>
        <end position="480"/>
    </location>
</feature>
<feature type="compositionally biased region" description="Low complexity" evidence="13">
    <location>
        <begin position="973"/>
        <end position="989"/>
    </location>
</feature>
<dbReference type="GO" id="GO:0008270">
    <property type="term" value="F:zinc ion binding"/>
    <property type="evidence" value="ECO:0007669"/>
    <property type="project" value="UniProtKB-KW"/>
</dbReference>
<keyword evidence="18" id="KW-1185">Reference proteome</keyword>
<keyword evidence="2" id="KW-0678">Repressor</keyword>
<evidence type="ECO:0000256" key="10">
    <source>
        <dbReference type="ARBA" id="ARBA00023242"/>
    </source>
</evidence>
<feature type="region of interest" description="Disordered" evidence="13">
    <location>
        <begin position="400"/>
        <end position="487"/>
    </location>
</feature>
<sequence>MAPQDQYLDDEEETCPLCIEEFDLSDKNFRPCPCGYQVCQFCFHNIKNNINGLCPACRRPYDEKTIQYKAVTAEEQAEFRARQQTSKKKRAELQGQKEIQRRDTEKDARKNLVGIRVVQKNLVYVTGLTPTVREDELLKTLRQPQFFGQYGNIQKISISNRKTQDGHNQSLGIYVTFEKKEDAQRCIQAVNGSQNGERILKAQLGTTKYCSAWLRYEQCNNRQCMFLHELGDEEDSYTRQDLSSLNSMQTQRPYGGGNSSRSASRQQGPPPQSYHAPQPMVRTSSKDGSESGDAPALPASANWARSQQQRSRRGSHATSGAASSPAVSMSLPATTEATEEAVEAAPQEAPQEQPAAQQPEPTPAETSTDSLVAEPPEPKNPWDTALFGLLKSMGGAELKLRPVTPDNSIPPLFDPRGGERRRAMRDEEERQLNGEHEQQQAEPVEPLEPEGEPESGSLALGGEPEEREQSRETHAFEQRRSIAQVPIQRTNTEGLFGPNVGSSFAQGAANVASIGNRTMTPQQQAYMRPQASFAESMPPGISASQSALFQGQGQGHSRQTSRYSFANENQQSANTVKLATNPRLMAQQQASMLPSTFHSQPSGQYYSSSSMPGPPPGLKSTGTPPSMFGQGNAFGSSGFGAKDSNEVLHSLIRSRAGGVGQGHDANKREYIFPSFPNQYPPSSSSTPAPATAGFMGALYNGAYQDLGAKQKKKGKKHRHANTSSSGGSGLVDLADPSILQARIQHHQQSNAGVGSGLFGGQAQGGYNPNMLYNSQPQYRDEEDPFLSDATNIVDALVSDDPMDEDTSVSTDAFQKFIAPTTPTVPPPGLGFTAHSHPQRTATPLQAPPGIAGPAIPPPGGLLFNTAPSPVVPLKPVSASPASTTDSANTSKKGAEPTTGAQAKKNIKALALDSGLSMEIASQANTSANGKKPVLQDEDFPALESAKPASRASTPAPVKAPSIKTPMVAKKVQAETPKAATTPAASEPPAQLASAPKVERKTEKKVVPGVLNIAAATKAAAAVAKSNPPSTVTSAVEKADEAAFPALPTPTSVSVSSPAARVPKTLRVVSTPKAETPPSMSAGATAPASLRHAFSTLQRPETPGSADVSDTASILSASASASRTNSPPPGPSRVGSAVVRNTTKSQQRKARKDATKKEAAAIAVQTKPEPEVVIAPIVGRKKKQKKEPKQAVSKEATPSTESRSQSPGPAEKTVEKEGKLAAEEKVSTYRQAVNESMSLEEPLIPRTRRKEGNASSNGEGSKPTTDRPVPPPAAVLQELASAGLITDVDALSLLRGITSTSHRSEQYTPVVPKDGLTEIKSMLSEEDQQALLSGKPVHKIIDGSRVLLTPNGNCVRNLTATEEQRYLELLAELATKVGDPATYVHSRHEAGNGFSVIKGRAVANGTPSYFPQGSAPATADGPHLPAVSDPIQKMTREEALANINQSILPRLNLGTANLNTLAAVTDPKHPINTSPGPGQNNNTPQTPPLSKQDLANATNALNSLAPLILNFASSGSPSSTAALAAELTGQSAGSSLAKLDPADEFSGMANTMTATPTMPSLASSVAGKSGNVGASSSALANFPMMSVEDMEQAFALAKKEAEKMEKSLNQSAATPTTSAVTAGSNATRLRRRELLQRGIARVGLAASRAVGFDDLRFGGALGVSCGFALRATVAVFCMFSVVVAKVALWMVTVVVGMYGFGAWTLRALVALLDWVGATY</sequence>
<dbReference type="GO" id="GO:0000956">
    <property type="term" value="P:nuclear-transcribed mRNA catabolic process"/>
    <property type="evidence" value="ECO:0007669"/>
    <property type="project" value="UniProtKB-ARBA"/>
</dbReference>
<dbReference type="PANTHER" id="PTHR12603">
    <property type="entry name" value="CCR4-NOT TRANSCRIPTION COMPLEX RELATED"/>
    <property type="match status" value="1"/>
</dbReference>
<feature type="compositionally biased region" description="Polar residues" evidence="13">
    <location>
        <begin position="318"/>
        <end position="327"/>
    </location>
</feature>
<dbReference type="Gene3D" id="3.30.40.10">
    <property type="entry name" value="Zinc/RING finger domain, C3HC4 (zinc finger)"/>
    <property type="match status" value="1"/>
</dbReference>
<feature type="compositionally biased region" description="Polar residues" evidence="13">
    <location>
        <begin position="1195"/>
        <end position="1206"/>
    </location>
</feature>
<dbReference type="InterPro" id="IPR034261">
    <property type="entry name" value="CNOT4_RRM"/>
</dbReference>
<feature type="region of interest" description="Disordered" evidence="13">
    <location>
        <begin position="922"/>
        <end position="1003"/>
    </location>
</feature>
<keyword evidence="8" id="KW-0175">Coiled coil</keyword>
<dbReference type="InterPro" id="IPR039780">
    <property type="entry name" value="Mot2"/>
</dbReference>
<dbReference type="FunFam" id="3.30.40.10:FF:000006">
    <property type="entry name" value="CCR4-NOT transcription complex subunit 4"/>
    <property type="match status" value="1"/>
</dbReference>
<feature type="region of interest" description="Disordered" evidence="13">
    <location>
        <begin position="1406"/>
        <end position="1425"/>
    </location>
</feature>
<feature type="compositionally biased region" description="Basic and acidic residues" evidence="13">
    <location>
        <begin position="1211"/>
        <end position="1226"/>
    </location>
</feature>
<feature type="transmembrane region" description="Helical" evidence="14">
    <location>
        <begin position="1656"/>
        <end position="1678"/>
    </location>
</feature>
<evidence type="ECO:0000256" key="2">
    <source>
        <dbReference type="ARBA" id="ARBA00022491"/>
    </source>
</evidence>
<dbReference type="FunFam" id="3.30.70.330:FF:000257">
    <property type="entry name" value="CCR4-NOT core complex subunit Not4"/>
    <property type="match status" value="1"/>
</dbReference>
<feature type="region of interest" description="Disordered" evidence="13">
    <location>
        <begin position="874"/>
        <end position="902"/>
    </location>
</feature>
<keyword evidence="10" id="KW-0539">Nucleus</keyword>
<evidence type="ECO:0000256" key="8">
    <source>
        <dbReference type="ARBA" id="ARBA00023054"/>
    </source>
</evidence>
<evidence type="ECO:0000256" key="12">
    <source>
        <dbReference type="PROSITE-ProRule" id="PRU00176"/>
    </source>
</evidence>
<comment type="caution">
    <text evidence="17">The sequence shown here is derived from an EMBL/GenBank/DDBJ whole genome shotgun (WGS) entry which is preliminary data.</text>
</comment>
<feature type="compositionally biased region" description="Low complexity" evidence="13">
    <location>
        <begin position="299"/>
        <end position="309"/>
    </location>
</feature>
<organism evidence="17 18">
    <name type="scientific">Phomopsis amygdali</name>
    <name type="common">Fusicoccum amygdali</name>
    <dbReference type="NCBI Taxonomy" id="1214568"/>
    <lineage>
        <taxon>Eukaryota</taxon>
        <taxon>Fungi</taxon>
        <taxon>Dikarya</taxon>
        <taxon>Ascomycota</taxon>
        <taxon>Pezizomycotina</taxon>
        <taxon>Sordariomycetes</taxon>
        <taxon>Sordariomycetidae</taxon>
        <taxon>Diaporthales</taxon>
        <taxon>Diaporthaceae</taxon>
        <taxon>Diaporthe</taxon>
    </lineage>
</organism>
<keyword evidence="9" id="KW-0804">Transcription</keyword>
<dbReference type="Gene3D" id="3.30.70.330">
    <property type="match status" value="1"/>
</dbReference>
<dbReference type="GO" id="GO:0051254">
    <property type="term" value="P:positive regulation of RNA metabolic process"/>
    <property type="evidence" value="ECO:0007669"/>
    <property type="project" value="UniProtKB-ARBA"/>
</dbReference>
<evidence type="ECO:0008006" key="19">
    <source>
        <dbReference type="Google" id="ProtNLM"/>
    </source>
</evidence>
<dbReference type="InterPro" id="IPR035979">
    <property type="entry name" value="RBD_domain_sf"/>
</dbReference>
<dbReference type="InterPro" id="IPR003954">
    <property type="entry name" value="RRM_euk-type"/>
</dbReference>
<keyword evidence="14" id="KW-0472">Membrane</keyword>
<evidence type="ECO:0000256" key="9">
    <source>
        <dbReference type="ARBA" id="ARBA00023163"/>
    </source>
</evidence>
<dbReference type="GO" id="GO:0030015">
    <property type="term" value="C:CCR4-NOT core complex"/>
    <property type="evidence" value="ECO:0007669"/>
    <property type="project" value="UniProtKB-ARBA"/>
</dbReference>
<keyword evidence="7" id="KW-0805">Transcription regulation</keyword>
<feature type="compositionally biased region" description="Polar residues" evidence="13">
    <location>
        <begin position="879"/>
        <end position="891"/>
    </location>
</feature>
<feature type="region of interest" description="Disordered" evidence="13">
    <location>
        <begin position="1065"/>
        <end position="1269"/>
    </location>
</feature>
<evidence type="ECO:0000256" key="7">
    <source>
        <dbReference type="ARBA" id="ARBA00023015"/>
    </source>
</evidence>
<dbReference type="PROSITE" id="PS50089">
    <property type="entry name" value="ZF_RING_2"/>
    <property type="match status" value="1"/>
</dbReference>
<feature type="region of interest" description="Disordered" evidence="13">
    <location>
        <begin position="1464"/>
        <end position="1491"/>
    </location>
</feature>
<dbReference type="SMART" id="SM00360">
    <property type="entry name" value="RRM"/>
    <property type="match status" value="1"/>
</dbReference>
<dbReference type="PANTHER" id="PTHR12603:SF0">
    <property type="entry name" value="CCR4-NOT TRANSCRIPTION COMPLEX SUBUNIT 4"/>
    <property type="match status" value="1"/>
</dbReference>
<evidence type="ECO:0000256" key="4">
    <source>
        <dbReference type="ARBA" id="ARBA00022771"/>
    </source>
</evidence>
<evidence type="ECO:0000313" key="18">
    <source>
        <dbReference type="Proteomes" id="UP001265746"/>
    </source>
</evidence>
<dbReference type="SMART" id="SM00361">
    <property type="entry name" value="RRM_1"/>
    <property type="match status" value="1"/>
</dbReference>
<dbReference type="GO" id="GO:0005634">
    <property type="term" value="C:nucleus"/>
    <property type="evidence" value="ECO:0007669"/>
    <property type="project" value="UniProtKB-SubCell"/>
</dbReference>
<dbReference type="CDD" id="cd12438">
    <property type="entry name" value="RRM_CNOT4"/>
    <property type="match status" value="1"/>
</dbReference>
<evidence type="ECO:0000259" key="15">
    <source>
        <dbReference type="PROSITE" id="PS50089"/>
    </source>
</evidence>
<feature type="compositionally biased region" description="Polar residues" evidence="13">
    <location>
        <begin position="1227"/>
        <end position="1236"/>
    </location>
</feature>
<reference evidence="17" key="1">
    <citation type="submission" date="2023-06" db="EMBL/GenBank/DDBJ databases">
        <authorList>
            <person name="Noh H."/>
        </authorList>
    </citation>
    <scope>NUCLEOTIDE SEQUENCE</scope>
    <source>
        <strain evidence="17">DUCC20226</strain>
    </source>
</reference>
<dbReference type="SUPFAM" id="SSF57850">
    <property type="entry name" value="RING/U-box"/>
    <property type="match status" value="1"/>
</dbReference>
<keyword evidence="14" id="KW-1133">Transmembrane helix</keyword>
<evidence type="ECO:0000256" key="3">
    <source>
        <dbReference type="ARBA" id="ARBA00022723"/>
    </source>
</evidence>
<dbReference type="InterPro" id="IPR039515">
    <property type="entry name" value="NOT4_mRING-HC-C4C4"/>
</dbReference>
<dbReference type="GO" id="GO:0061630">
    <property type="term" value="F:ubiquitin protein ligase activity"/>
    <property type="evidence" value="ECO:0007669"/>
    <property type="project" value="UniProtKB-ARBA"/>
</dbReference>
<dbReference type="InterPro" id="IPR013083">
    <property type="entry name" value="Znf_RING/FYVE/PHD"/>
</dbReference>
<dbReference type="CDD" id="cd16618">
    <property type="entry name" value="mRING-HC-C4C4_CNOT4"/>
    <property type="match status" value="1"/>
</dbReference>
<evidence type="ECO:0000256" key="13">
    <source>
        <dbReference type="SAM" id="MobiDB-lite"/>
    </source>
</evidence>
<dbReference type="SUPFAM" id="SSF54928">
    <property type="entry name" value="RNA-binding domain, RBD"/>
    <property type="match status" value="1"/>
</dbReference>
<dbReference type="InterPro" id="IPR012677">
    <property type="entry name" value="Nucleotide-bd_a/b_plait_sf"/>
</dbReference>